<dbReference type="EMBL" id="JALJOV010000066">
    <property type="protein sequence ID" value="KAK9867762.1"/>
    <property type="molecule type" value="Genomic_DNA"/>
</dbReference>
<keyword evidence="3" id="KW-1185">Reference proteome</keyword>
<feature type="region of interest" description="Disordered" evidence="1">
    <location>
        <begin position="119"/>
        <end position="220"/>
    </location>
</feature>
<comment type="caution">
    <text evidence="2">The sequence shown here is derived from an EMBL/GenBank/DDBJ whole genome shotgun (WGS) entry which is preliminary data.</text>
</comment>
<proteinExistence type="predicted"/>
<sequence length="359" mass="37750">MLMLELTQGPQLAVLLKKSVLEGPSYSPYAHGSPASPIPLHPDYHWSPFVGHMPMTPGTFNAIHWGEFCGPGWSQAFSPTGSVFAVPPTPPTTPSTPASASQGWKHLSGARPAFSVQVSPGAWHDLPPQVSQHDANAGFGPSGLSRQRSRLGKQPSVGTHLEPIADGAESSTQGDEGSESIEGRSPSAGGHPSRSNAHGRSSKLQRRSSPPPEPPASQPYVPMSEQAVQDMLSQGGDAPPTAVLDLAMLMQSWGLAPSLDPEHLASLKQCSCQPAAETTPGSASGSCDSCHTSLSPTQEAQARQVATPVWTKATSRRNPHQMVTLNARQRRTLKRAQERAQAALAGLIVADLIGKAHAS</sequence>
<organism evidence="2 3">
    <name type="scientific">Apatococcus fuscideae</name>
    <dbReference type="NCBI Taxonomy" id="2026836"/>
    <lineage>
        <taxon>Eukaryota</taxon>
        <taxon>Viridiplantae</taxon>
        <taxon>Chlorophyta</taxon>
        <taxon>core chlorophytes</taxon>
        <taxon>Trebouxiophyceae</taxon>
        <taxon>Chlorellales</taxon>
        <taxon>Chlorellaceae</taxon>
        <taxon>Apatococcus</taxon>
    </lineage>
</organism>
<name>A0AAW1TD24_9CHLO</name>
<evidence type="ECO:0000313" key="3">
    <source>
        <dbReference type="Proteomes" id="UP001485043"/>
    </source>
</evidence>
<gene>
    <name evidence="2" type="ORF">WJX84_009747</name>
</gene>
<reference evidence="2 3" key="1">
    <citation type="journal article" date="2024" name="Nat. Commun.">
        <title>Phylogenomics reveals the evolutionary origins of lichenization in chlorophyte algae.</title>
        <authorList>
            <person name="Puginier C."/>
            <person name="Libourel C."/>
            <person name="Otte J."/>
            <person name="Skaloud P."/>
            <person name="Haon M."/>
            <person name="Grisel S."/>
            <person name="Petersen M."/>
            <person name="Berrin J.G."/>
            <person name="Delaux P.M."/>
            <person name="Dal Grande F."/>
            <person name="Keller J."/>
        </authorList>
    </citation>
    <scope>NUCLEOTIDE SEQUENCE [LARGE SCALE GENOMIC DNA]</scope>
    <source>
        <strain evidence="2 3">SAG 2523</strain>
    </source>
</reference>
<dbReference type="AlphaFoldDB" id="A0AAW1TD24"/>
<evidence type="ECO:0000313" key="2">
    <source>
        <dbReference type="EMBL" id="KAK9867762.1"/>
    </source>
</evidence>
<evidence type="ECO:0000256" key="1">
    <source>
        <dbReference type="SAM" id="MobiDB-lite"/>
    </source>
</evidence>
<protein>
    <submittedName>
        <fullName evidence="2">Uncharacterized protein</fullName>
    </submittedName>
</protein>
<dbReference type="Proteomes" id="UP001485043">
    <property type="component" value="Unassembled WGS sequence"/>
</dbReference>
<accession>A0AAW1TD24</accession>